<reference evidence="1 2" key="1">
    <citation type="submission" date="2020-07" db="EMBL/GenBank/DDBJ databases">
        <title>Genomic Encyclopedia of Type Strains, Phase IV (KMG-IV): sequencing the most valuable type-strain genomes for metagenomic binning, comparative biology and taxonomic classification.</title>
        <authorList>
            <person name="Goeker M."/>
        </authorList>
    </citation>
    <scope>NUCLEOTIDE SEQUENCE [LARGE SCALE GENOMIC DNA]</scope>
    <source>
        <strain evidence="1 2">DSM 45533</strain>
    </source>
</reference>
<protein>
    <recommendedName>
        <fullName evidence="3">Type II toxin-antitoxin system VapC family toxin</fullName>
    </recommendedName>
</protein>
<dbReference type="EMBL" id="JACDUR010000008">
    <property type="protein sequence ID" value="MBA2896416.1"/>
    <property type="molecule type" value="Genomic_DNA"/>
</dbReference>
<organism evidence="1 2">
    <name type="scientific">Nonomuraea soli</name>
    <dbReference type="NCBI Taxonomy" id="1032476"/>
    <lineage>
        <taxon>Bacteria</taxon>
        <taxon>Bacillati</taxon>
        <taxon>Actinomycetota</taxon>
        <taxon>Actinomycetes</taxon>
        <taxon>Streptosporangiales</taxon>
        <taxon>Streptosporangiaceae</taxon>
        <taxon>Nonomuraea</taxon>
    </lineage>
</organism>
<evidence type="ECO:0008006" key="3">
    <source>
        <dbReference type="Google" id="ProtNLM"/>
    </source>
</evidence>
<evidence type="ECO:0000313" key="2">
    <source>
        <dbReference type="Proteomes" id="UP000530928"/>
    </source>
</evidence>
<dbReference type="RefSeq" id="WP_181615094.1">
    <property type="nucleotide sequence ID" value="NZ_BAABAM010000007.1"/>
</dbReference>
<proteinExistence type="predicted"/>
<dbReference type="Proteomes" id="UP000530928">
    <property type="component" value="Unassembled WGS sequence"/>
</dbReference>
<evidence type="ECO:0000313" key="1">
    <source>
        <dbReference type="EMBL" id="MBA2896416.1"/>
    </source>
</evidence>
<dbReference type="SUPFAM" id="SSF88723">
    <property type="entry name" value="PIN domain-like"/>
    <property type="match status" value="1"/>
</dbReference>
<gene>
    <name evidence="1" type="ORF">HNR30_007807</name>
</gene>
<sequence length="142" mass="14997">MSPHRPTPYILATDVLVEIARGDSDLIGLVQGYDAIGQPMIAPALAITGASLDVRTEEGDDLLASLDLLPQVLVAPLKGAEQATALASMIARTSLSPWDAHVAAIADVAVCPILTLDAIRWANASEALEEPLHTLEIRDPEE</sequence>
<dbReference type="AlphaFoldDB" id="A0A7W0CSB8"/>
<dbReference type="InterPro" id="IPR029060">
    <property type="entry name" value="PIN-like_dom_sf"/>
</dbReference>
<keyword evidence="2" id="KW-1185">Reference proteome</keyword>
<comment type="caution">
    <text evidence="1">The sequence shown here is derived from an EMBL/GenBank/DDBJ whole genome shotgun (WGS) entry which is preliminary data.</text>
</comment>
<accession>A0A7W0CSB8</accession>
<name>A0A7W0CSB8_9ACTN</name>